<keyword evidence="3" id="KW-1185">Reference proteome</keyword>
<organism evidence="2 3">
    <name type="scientific">Armillaria gallica</name>
    <name type="common">Bulbous honey fungus</name>
    <name type="synonym">Armillaria bulbosa</name>
    <dbReference type="NCBI Taxonomy" id="47427"/>
    <lineage>
        <taxon>Eukaryota</taxon>
        <taxon>Fungi</taxon>
        <taxon>Dikarya</taxon>
        <taxon>Basidiomycota</taxon>
        <taxon>Agaricomycotina</taxon>
        <taxon>Agaricomycetes</taxon>
        <taxon>Agaricomycetidae</taxon>
        <taxon>Agaricales</taxon>
        <taxon>Marasmiineae</taxon>
        <taxon>Physalacriaceae</taxon>
        <taxon>Armillaria</taxon>
    </lineage>
</organism>
<reference evidence="3" key="1">
    <citation type="journal article" date="2017" name="Nat. Ecol. Evol.">
        <title>Genome expansion and lineage-specific genetic innovations in the forest pathogenic fungi Armillaria.</title>
        <authorList>
            <person name="Sipos G."/>
            <person name="Prasanna A.N."/>
            <person name="Walter M.C."/>
            <person name="O'Connor E."/>
            <person name="Balint B."/>
            <person name="Krizsan K."/>
            <person name="Kiss B."/>
            <person name="Hess J."/>
            <person name="Varga T."/>
            <person name="Slot J."/>
            <person name="Riley R."/>
            <person name="Boka B."/>
            <person name="Rigling D."/>
            <person name="Barry K."/>
            <person name="Lee J."/>
            <person name="Mihaltcheva S."/>
            <person name="LaButti K."/>
            <person name="Lipzen A."/>
            <person name="Waldron R."/>
            <person name="Moloney N.M."/>
            <person name="Sperisen C."/>
            <person name="Kredics L."/>
            <person name="Vagvoelgyi C."/>
            <person name="Patrignani A."/>
            <person name="Fitzpatrick D."/>
            <person name="Nagy I."/>
            <person name="Doyle S."/>
            <person name="Anderson J.B."/>
            <person name="Grigoriev I.V."/>
            <person name="Gueldener U."/>
            <person name="Muensterkoetter M."/>
            <person name="Nagy L.G."/>
        </authorList>
    </citation>
    <scope>NUCLEOTIDE SEQUENCE [LARGE SCALE GENOMIC DNA]</scope>
    <source>
        <strain evidence="3">Ar21-2</strain>
    </source>
</reference>
<gene>
    <name evidence="2" type="ORF">ARMGADRAFT_1159248</name>
</gene>
<proteinExistence type="predicted"/>
<dbReference type="Proteomes" id="UP000217790">
    <property type="component" value="Unassembled WGS sequence"/>
</dbReference>
<feature type="compositionally biased region" description="Basic and acidic residues" evidence="1">
    <location>
        <begin position="1"/>
        <end position="27"/>
    </location>
</feature>
<dbReference type="OMA" id="DYDAYPF"/>
<evidence type="ECO:0000313" key="2">
    <source>
        <dbReference type="EMBL" id="PBL02753.1"/>
    </source>
</evidence>
<dbReference type="EMBL" id="KZ293645">
    <property type="protein sequence ID" value="PBL02753.1"/>
    <property type="molecule type" value="Genomic_DNA"/>
</dbReference>
<feature type="region of interest" description="Disordered" evidence="1">
    <location>
        <begin position="352"/>
        <end position="454"/>
    </location>
</feature>
<feature type="compositionally biased region" description="Polar residues" evidence="1">
    <location>
        <begin position="61"/>
        <end position="70"/>
    </location>
</feature>
<feature type="compositionally biased region" description="Polar residues" evidence="1">
    <location>
        <begin position="390"/>
        <end position="399"/>
    </location>
</feature>
<sequence>MPDSKKPEKWKITDHFKRVDKGKKENTRPAASKKRKQVDGYSESSTKKAKGNGEDAARNGRLSSMNSRLNASGRGRNASTSKSRSPAPAAKQYATPKSMVKGKRNSAARKDEPVIDLTLDDADNRTPAPEPSHAVTPPTPVSIPDHGPSCSPTSFFSRPEHSEAALPIPSTPVRRHVTYSGVSSIPSPSALTHDSPLNRLSRRHTVQMLRSPSVIPSSQPTQDDQWLALSVTRVATPPPAPPTISQNLPMVPLPAFDENVSGPSSPRPLYPRVDDDHVQDDHVVPTSQSQEISLSQLSPRRIRAGLLFSSYMPKPGPLDIVPTSQSQSEVEITDISWITSRSLDRNFVRSASSKGWRTIGRSQSDPGLDITHMFEDGDITDRGNNPPAPSMTQYTSSTDSDPEYDDYPFSTNPADRPPVNLTQNSSATESDPDYDAYPFSTNPADRPTVEEDGDTTIVAPREEEEEDTMIGTCLEGSLPDAVKDFRDMFGVGDGSYPEDFPMSLR</sequence>
<evidence type="ECO:0000313" key="3">
    <source>
        <dbReference type="Proteomes" id="UP000217790"/>
    </source>
</evidence>
<feature type="compositionally biased region" description="Polar residues" evidence="1">
    <location>
        <begin position="420"/>
        <end position="429"/>
    </location>
</feature>
<feature type="compositionally biased region" description="Basic and acidic residues" evidence="1">
    <location>
        <begin position="372"/>
        <end position="381"/>
    </location>
</feature>
<dbReference type="OrthoDB" id="3059337at2759"/>
<protein>
    <submittedName>
        <fullName evidence="2">Uncharacterized protein</fullName>
    </submittedName>
</protein>
<accession>A0A2H3EH69</accession>
<feature type="region of interest" description="Disordered" evidence="1">
    <location>
        <begin position="1"/>
        <end position="172"/>
    </location>
</feature>
<name>A0A2H3EH69_ARMGA</name>
<evidence type="ECO:0000256" key="1">
    <source>
        <dbReference type="SAM" id="MobiDB-lite"/>
    </source>
</evidence>
<dbReference type="InParanoid" id="A0A2H3EH69"/>
<feature type="compositionally biased region" description="Polar residues" evidence="1">
    <location>
        <begin position="352"/>
        <end position="365"/>
    </location>
</feature>
<dbReference type="AlphaFoldDB" id="A0A2H3EH69"/>